<evidence type="ECO:0000256" key="3">
    <source>
        <dbReference type="ARBA" id="ARBA00022833"/>
    </source>
</evidence>
<organism evidence="8 9">
    <name type="scientific">Blumeria hordei</name>
    <name type="common">Barley powdery mildew</name>
    <name type="synonym">Blumeria graminis f. sp. hordei</name>
    <dbReference type="NCBI Taxonomy" id="2867405"/>
    <lineage>
        <taxon>Eukaryota</taxon>
        <taxon>Fungi</taxon>
        <taxon>Dikarya</taxon>
        <taxon>Ascomycota</taxon>
        <taxon>Pezizomycotina</taxon>
        <taxon>Leotiomycetes</taxon>
        <taxon>Erysiphales</taxon>
        <taxon>Erysiphaceae</taxon>
        <taxon>Blumeria</taxon>
    </lineage>
</organism>
<evidence type="ECO:0000256" key="1">
    <source>
        <dbReference type="ARBA" id="ARBA00022723"/>
    </source>
</evidence>
<evidence type="ECO:0000256" key="2">
    <source>
        <dbReference type="ARBA" id="ARBA00022771"/>
    </source>
</evidence>
<dbReference type="VEuPathDB" id="FungiDB:BLGHR1_16877"/>
<dbReference type="CDD" id="cd20071">
    <property type="entry name" value="SET_SMYD"/>
    <property type="match status" value="1"/>
</dbReference>
<gene>
    <name evidence="8" type="ORF">BLGHR1_16877</name>
</gene>
<dbReference type="InterPro" id="IPR002893">
    <property type="entry name" value="Znf_MYND"/>
</dbReference>
<sequence>MADINNTKIILSTGRGNGLVATQDTKTDNILILIRKPYIVLPDKASLDKICSWCLLPTPSYSASTAKESRTIGSTVGNKAQATTALQRCSGCRVSQYCSPACQRADWKSIHAKECALLAALPDVPPTPVRALMRILLSHRFGLAWDPRWARLEGHMDEMRNSEKWADVLLQARAAVSFAGVAHSSLELAVAALCRIHCNAFRATLLNTTPIGLCFEPTLALANHSCTPNAYVAFEGRNIMLRTLVPVRKDEELFISYIDENQPYHDRKLELFRTYWFQCNCSRCEARSDANDRNDGNDERLIEAENM</sequence>
<dbReference type="EMBL" id="UNSH01000086">
    <property type="protein sequence ID" value="SZF06074.1"/>
    <property type="molecule type" value="Genomic_DNA"/>
</dbReference>
<reference evidence="8 9" key="1">
    <citation type="submission" date="2017-11" db="EMBL/GenBank/DDBJ databases">
        <authorList>
            <person name="Kracher B."/>
        </authorList>
    </citation>
    <scope>NUCLEOTIDE SEQUENCE [LARGE SCALE GENOMIC DNA]</scope>
    <source>
        <strain evidence="8 9">RACE1</strain>
    </source>
</reference>
<accession>A0A383V0E8</accession>
<dbReference type="InterPro" id="IPR001214">
    <property type="entry name" value="SET_dom"/>
</dbReference>
<dbReference type="SUPFAM" id="SSF82199">
    <property type="entry name" value="SET domain"/>
    <property type="match status" value="1"/>
</dbReference>
<dbReference type="Pfam" id="PF01753">
    <property type="entry name" value="zf-MYND"/>
    <property type="match status" value="1"/>
</dbReference>
<evidence type="ECO:0000256" key="5">
    <source>
        <dbReference type="SAM" id="MobiDB-lite"/>
    </source>
</evidence>
<dbReference type="GO" id="GO:0008270">
    <property type="term" value="F:zinc ion binding"/>
    <property type="evidence" value="ECO:0007669"/>
    <property type="project" value="UniProtKB-KW"/>
</dbReference>
<keyword evidence="1" id="KW-0479">Metal-binding</keyword>
<evidence type="ECO:0000313" key="9">
    <source>
        <dbReference type="Proteomes" id="UP000275772"/>
    </source>
</evidence>
<feature type="domain" description="MYND-type" evidence="7">
    <location>
        <begin position="51"/>
        <end position="115"/>
    </location>
</feature>
<dbReference type="Proteomes" id="UP000275772">
    <property type="component" value="Unassembled WGS sequence"/>
</dbReference>
<proteinExistence type="predicted"/>
<evidence type="ECO:0000259" key="6">
    <source>
        <dbReference type="PROSITE" id="PS50280"/>
    </source>
</evidence>
<name>A0A383V0E8_BLUHO</name>
<evidence type="ECO:0000256" key="4">
    <source>
        <dbReference type="PROSITE-ProRule" id="PRU00134"/>
    </source>
</evidence>
<dbReference type="AlphaFoldDB" id="A0A383V0E8"/>
<dbReference type="Gene3D" id="1.10.220.160">
    <property type="match status" value="1"/>
</dbReference>
<dbReference type="GO" id="GO:0005634">
    <property type="term" value="C:nucleus"/>
    <property type="evidence" value="ECO:0007669"/>
    <property type="project" value="TreeGrafter"/>
</dbReference>
<dbReference type="PANTHER" id="PTHR12197">
    <property type="entry name" value="HISTONE-LYSINE N-METHYLTRANSFERASE SMYD"/>
    <property type="match status" value="1"/>
</dbReference>
<evidence type="ECO:0000259" key="7">
    <source>
        <dbReference type="PROSITE" id="PS50865"/>
    </source>
</evidence>
<feature type="region of interest" description="Disordered" evidence="5">
    <location>
        <begin position="287"/>
        <end position="307"/>
    </location>
</feature>
<protein>
    <submittedName>
        <fullName evidence="8">Uncharacterized protein</fullName>
    </submittedName>
</protein>
<dbReference type="Gene3D" id="2.170.270.10">
    <property type="entry name" value="SET domain"/>
    <property type="match status" value="1"/>
</dbReference>
<keyword evidence="2 4" id="KW-0863">Zinc-finger</keyword>
<dbReference type="Pfam" id="PF00856">
    <property type="entry name" value="SET"/>
    <property type="match status" value="1"/>
</dbReference>
<dbReference type="PROSITE" id="PS50865">
    <property type="entry name" value="ZF_MYND_2"/>
    <property type="match status" value="1"/>
</dbReference>
<dbReference type="PROSITE" id="PS50280">
    <property type="entry name" value="SET"/>
    <property type="match status" value="1"/>
</dbReference>
<dbReference type="Gene3D" id="6.10.140.2220">
    <property type="match status" value="1"/>
</dbReference>
<dbReference type="InterPro" id="IPR046341">
    <property type="entry name" value="SET_dom_sf"/>
</dbReference>
<dbReference type="PANTHER" id="PTHR12197:SF251">
    <property type="entry name" value="EG:BACR7C10.4 PROTEIN"/>
    <property type="match status" value="1"/>
</dbReference>
<keyword evidence="3" id="KW-0862">Zinc</keyword>
<evidence type="ECO:0000313" key="8">
    <source>
        <dbReference type="EMBL" id="SZF06074.1"/>
    </source>
</evidence>
<feature type="domain" description="SET" evidence="6">
    <location>
        <begin position="5"/>
        <end position="258"/>
    </location>
</feature>
<dbReference type="InterPro" id="IPR050869">
    <property type="entry name" value="H3K4_H4K5_MeTrfase"/>
</dbReference>